<dbReference type="InterPro" id="IPR047150">
    <property type="entry name" value="SGT"/>
</dbReference>
<name>A0A2C9M4G2_BIOGL</name>
<evidence type="ECO:0000256" key="1">
    <source>
        <dbReference type="ARBA" id="ARBA00022737"/>
    </source>
</evidence>
<evidence type="ECO:0000313" key="4">
    <source>
        <dbReference type="Proteomes" id="UP000076420"/>
    </source>
</evidence>
<dbReference type="GO" id="GO:0060090">
    <property type="term" value="F:molecular adaptor activity"/>
    <property type="evidence" value="ECO:0007669"/>
    <property type="project" value="TreeGrafter"/>
</dbReference>
<evidence type="ECO:0000256" key="2">
    <source>
        <dbReference type="ARBA" id="ARBA00022803"/>
    </source>
</evidence>
<proteinExistence type="predicted"/>
<dbReference type="GO" id="GO:0006620">
    <property type="term" value="P:post-translational protein targeting to endoplasmic reticulum membrane"/>
    <property type="evidence" value="ECO:0007669"/>
    <property type="project" value="TreeGrafter"/>
</dbReference>
<keyword evidence="1" id="KW-0677">Repeat</keyword>
<dbReference type="KEGG" id="bgt:106069054"/>
<sequence>MDLANCEYFNPNTKDLIYRFWQTSETDSSLCFILIQALKKNAEDHIKTQSFEFAEHCYKFAITVQENLFHKTNKLVLPPHDEALLWSNISFVKEKQKKYVEALEDALHCIELDGTYSKGYWRASRASRGLKKYAEAAFFLLKYLAFGLPNDDDFKNFMTEVAILVTYFKSLEDCGLCETENIYTTESPSVWNKILKMLCDHAEYKAIGILTIGTSGDPQVPETFIHRMAAVPKLDLSFMNVGQILKALAAKEGNICI</sequence>
<dbReference type="Proteomes" id="UP000076420">
    <property type="component" value="Unassembled WGS sequence"/>
</dbReference>
<accession>A0A2C9M4G2</accession>
<dbReference type="SUPFAM" id="SSF48452">
    <property type="entry name" value="TPR-like"/>
    <property type="match status" value="1"/>
</dbReference>
<dbReference type="VEuPathDB" id="VectorBase:BGLB038385"/>
<dbReference type="InterPro" id="IPR011990">
    <property type="entry name" value="TPR-like_helical_dom_sf"/>
</dbReference>
<protein>
    <submittedName>
        <fullName evidence="3">Uncharacterized protein</fullName>
    </submittedName>
</protein>
<dbReference type="GO" id="GO:0072380">
    <property type="term" value="C:TRC complex"/>
    <property type="evidence" value="ECO:0007669"/>
    <property type="project" value="TreeGrafter"/>
</dbReference>
<gene>
    <name evidence="3" type="primary">106069054</name>
</gene>
<dbReference type="AlphaFoldDB" id="A0A2C9M4G2"/>
<dbReference type="Gene3D" id="1.25.40.10">
    <property type="entry name" value="Tetratricopeptide repeat domain"/>
    <property type="match status" value="1"/>
</dbReference>
<dbReference type="EnsemblMetazoa" id="BGLB038385-RA">
    <property type="protein sequence ID" value="BGLB038385-PA"/>
    <property type="gene ID" value="BGLB038385"/>
</dbReference>
<evidence type="ECO:0000313" key="3">
    <source>
        <dbReference type="EnsemblMetazoa" id="BGLB038385-PA"/>
    </source>
</evidence>
<dbReference type="PANTHER" id="PTHR45831:SF2">
    <property type="entry name" value="LD24721P"/>
    <property type="match status" value="1"/>
</dbReference>
<dbReference type="GO" id="GO:0016020">
    <property type="term" value="C:membrane"/>
    <property type="evidence" value="ECO:0007669"/>
    <property type="project" value="TreeGrafter"/>
</dbReference>
<dbReference type="STRING" id="6526.A0A2C9M4G2"/>
<keyword evidence="2" id="KW-0802">TPR repeat</keyword>
<dbReference type="VEuPathDB" id="VectorBase:BGLAX_042107"/>
<dbReference type="PANTHER" id="PTHR45831">
    <property type="entry name" value="LD24721P"/>
    <property type="match status" value="1"/>
</dbReference>
<organism evidence="3 4">
    <name type="scientific">Biomphalaria glabrata</name>
    <name type="common">Bloodfluke planorb</name>
    <name type="synonym">Freshwater snail</name>
    <dbReference type="NCBI Taxonomy" id="6526"/>
    <lineage>
        <taxon>Eukaryota</taxon>
        <taxon>Metazoa</taxon>
        <taxon>Spiralia</taxon>
        <taxon>Lophotrochozoa</taxon>
        <taxon>Mollusca</taxon>
        <taxon>Gastropoda</taxon>
        <taxon>Heterobranchia</taxon>
        <taxon>Euthyneura</taxon>
        <taxon>Panpulmonata</taxon>
        <taxon>Hygrophila</taxon>
        <taxon>Lymnaeoidea</taxon>
        <taxon>Planorbidae</taxon>
        <taxon>Biomphalaria</taxon>
    </lineage>
</organism>
<reference evidence="3" key="1">
    <citation type="submission" date="2020-05" db="UniProtKB">
        <authorList>
            <consortium name="EnsemblMetazoa"/>
        </authorList>
    </citation>
    <scope>IDENTIFICATION</scope>
    <source>
        <strain evidence="3">BB02</strain>
    </source>
</reference>